<name>A0A645II32_9ZZZZ</name>
<dbReference type="AlphaFoldDB" id="A0A645II32"/>
<accession>A0A645II32</accession>
<organism evidence="1">
    <name type="scientific">bioreactor metagenome</name>
    <dbReference type="NCBI Taxonomy" id="1076179"/>
    <lineage>
        <taxon>unclassified sequences</taxon>
        <taxon>metagenomes</taxon>
        <taxon>ecological metagenomes</taxon>
    </lineage>
</organism>
<dbReference type="EMBL" id="VSSQ01115563">
    <property type="protein sequence ID" value="MPN50945.1"/>
    <property type="molecule type" value="Genomic_DNA"/>
</dbReference>
<proteinExistence type="predicted"/>
<evidence type="ECO:0000313" key="1">
    <source>
        <dbReference type="EMBL" id="MPN50945.1"/>
    </source>
</evidence>
<gene>
    <name evidence="1" type="ORF">SDC9_198585</name>
</gene>
<reference evidence="1" key="1">
    <citation type="submission" date="2019-08" db="EMBL/GenBank/DDBJ databases">
        <authorList>
            <person name="Kucharzyk K."/>
            <person name="Murdoch R.W."/>
            <person name="Higgins S."/>
            <person name="Loffler F."/>
        </authorList>
    </citation>
    <scope>NUCLEOTIDE SEQUENCE</scope>
</reference>
<comment type="caution">
    <text evidence="1">The sequence shown here is derived from an EMBL/GenBank/DDBJ whole genome shotgun (WGS) entry which is preliminary data.</text>
</comment>
<sequence>MKKFGSTIAIMLPTALNLALTIFGTSPGEIIARALDYADKWFGHKRNNKYILN</sequence>
<protein>
    <submittedName>
        <fullName evidence="1">Uncharacterized protein</fullName>
    </submittedName>
</protein>